<dbReference type="OrthoDB" id="1454356at2"/>
<organism evidence="2 3">
    <name type="scientific">Epilithonimonas vandammei</name>
    <dbReference type="NCBI Taxonomy" id="2487072"/>
    <lineage>
        <taxon>Bacteria</taxon>
        <taxon>Pseudomonadati</taxon>
        <taxon>Bacteroidota</taxon>
        <taxon>Flavobacteriia</taxon>
        <taxon>Flavobacteriales</taxon>
        <taxon>Weeksellaceae</taxon>
        <taxon>Chryseobacterium group</taxon>
        <taxon>Epilithonimonas</taxon>
    </lineage>
</organism>
<dbReference type="Proteomes" id="UP000281810">
    <property type="component" value="Chromosome"/>
</dbReference>
<keyword evidence="3" id="KW-1185">Reference proteome</keyword>
<keyword evidence="1" id="KW-1133">Transmembrane helix</keyword>
<protein>
    <submittedName>
        <fullName evidence="2">Uncharacterized protein</fullName>
    </submittedName>
</protein>
<evidence type="ECO:0000313" key="3">
    <source>
        <dbReference type="Proteomes" id="UP000281810"/>
    </source>
</evidence>
<reference evidence="3" key="1">
    <citation type="submission" date="2018-11" db="EMBL/GenBank/DDBJ databases">
        <title>Proposal to divide the Flavobacteriaceae and reorganize its genera based on Amino Acid Identity values calculated from whole genome sequences.</title>
        <authorList>
            <person name="Nicholson A.C."/>
            <person name="Gulvik C.A."/>
            <person name="Whitney A.M."/>
            <person name="Humrighouse B.W."/>
            <person name="Bell M."/>
            <person name="Holmes B."/>
            <person name="Steigerwalt A.B."/>
            <person name="Villarma A."/>
            <person name="Sheth M."/>
            <person name="Batra D."/>
            <person name="Pryor J."/>
            <person name="Bernardet J.-F."/>
            <person name="Hugo C."/>
            <person name="Kampfer P."/>
            <person name="Newman J.D."/>
            <person name="McQuiston J.R."/>
        </authorList>
    </citation>
    <scope>NUCLEOTIDE SEQUENCE [LARGE SCALE GENOMIC DNA]</scope>
    <source>
        <strain evidence="3">F5649</strain>
    </source>
</reference>
<dbReference type="AlphaFoldDB" id="A0A3G8YGM9"/>
<dbReference type="RefSeq" id="WP_124802950.1">
    <property type="nucleotide sequence ID" value="NZ_CP034161.1"/>
</dbReference>
<evidence type="ECO:0000313" key="2">
    <source>
        <dbReference type="EMBL" id="AZI40471.1"/>
    </source>
</evidence>
<proteinExistence type="predicted"/>
<keyword evidence="1" id="KW-0812">Transmembrane</keyword>
<gene>
    <name evidence="2" type="ORF">EIB74_11085</name>
</gene>
<feature type="transmembrane region" description="Helical" evidence="1">
    <location>
        <begin position="6"/>
        <end position="29"/>
    </location>
</feature>
<evidence type="ECO:0000256" key="1">
    <source>
        <dbReference type="SAM" id="Phobius"/>
    </source>
</evidence>
<name>A0A3G8YGM9_9FLAO</name>
<dbReference type="EMBL" id="CP034161">
    <property type="protein sequence ID" value="AZI40471.1"/>
    <property type="molecule type" value="Genomic_DNA"/>
</dbReference>
<accession>A0A3G8YGM9</accession>
<sequence>MTNFQETIITGIISGIIAGGVIYLLQFLVDKWNKKKENRNREVFGENKNRFLAKDFLYNYVPGELTIYKVIEDFGQPFNKGTEYLEKDYLEEKYKYHFYRYKFSNAVVIFTTDSEDTNIISISLVFKGDKNNPINCRLSYSEDEKKFGDAVITQNIIDNCEDFECKMYASWMYSSITSRFVEYRPIKYLHFTYFIYNNFEKEVNMLNETIDGICISTIQDIKPIIHFDDFLFN</sequence>
<keyword evidence="1" id="KW-0472">Membrane</keyword>